<feature type="region of interest" description="Disordered" evidence="1">
    <location>
        <begin position="1"/>
        <end position="84"/>
    </location>
</feature>
<dbReference type="Proteomes" id="UP001066276">
    <property type="component" value="Chromosome 4_2"/>
</dbReference>
<gene>
    <name evidence="2" type="ORF">NDU88_006763</name>
</gene>
<evidence type="ECO:0000256" key="1">
    <source>
        <dbReference type="SAM" id="MobiDB-lite"/>
    </source>
</evidence>
<evidence type="ECO:0000313" key="2">
    <source>
        <dbReference type="EMBL" id="KAJ1166359.1"/>
    </source>
</evidence>
<reference evidence="2" key="1">
    <citation type="journal article" date="2022" name="bioRxiv">
        <title>Sequencing and chromosome-scale assembly of the giantPleurodeles waltlgenome.</title>
        <authorList>
            <person name="Brown T."/>
            <person name="Elewa A."/>
            <person name="Iarovenko S."/>
            <person name="Subramanian E."/>
            <person name="Araus A.J."/>
            <person name="Petzold A."/>
            <person name="Susuki M."/>
            <person name="Suzuki K.-i.T."/>
            <person name="Hayashi T."/>
            <person name="Toyoda A."/>
            <person name="Oliveira C."/>
            <person name="Osipova E."/>
            <person name="Leigh N.D."/>
            <person name="Simon A."/>
            <person name="Yun M.H."/>
        </authorList>
    </citation>
    <scope>NUCLEOTIDE SEQUENCE</scope>
    <source>
        <strain evidence="2">20211129_DDA</strain>
        <tissue evidence="2">Liver</tissue>
    </source>
</reference>
<sequence length="84" mass="8997">MLWPQARPLRRCGRSQRKTPPQPVSTTRPRAGRPRQPQAAEHVRSPAASSSAIDQVPGRPSLSPHLGYTGGPGGHRDSGPFAGR</sequence>
<accession>A0AAV7SQU3</accession>
<proteinExistence type="predicted"/>
<organism evidence="2 3">
    <name type="scientific">Pleurodeles waltl</name>
    <name type="common">Iberian ribbed newt</name>
    <dbReference type="NCBI Taxonomy" id="8319"/>
    <lineage>
        <taxon>Eukaryota</taxon>
        <taxon>Metazoa</taxon>
        <taxon>Chordata</taxon>
        <taxon>Craniata</taxon>
        <taxon>Vertebrata</taxon>
        <taxon>Euteleostomi</taxon>
        <taxon>Amphibia</taxon>
        <taxon>Batrachia</taxon>
        <taxon>Caudata</taxon>
        <taxon>Salamandroidea</taxon>
        <taxon>Salamandridae</taxon>
        <taxon>Pleurodelinae</taxon>
        <taxon>Pleurodeles</taxon>
    </lineage>
</organism>
<dbReference type="EMBL" id="JANPWB010000008">
    <property type="protein sequence ID" value="KAJ1166359.1"/>
    <property type="molecule type" value="Genomic_DNA"/>
</dbReference>
<comment type="caution">
    <text evidence="2">The sequence shown here is derived from an EMBL/GenBank/DDBJ whole genome shotgun (WGS) entry which is preliminary data.</text>
</comment>
<name>A0AAV7SQU3_PLEWA</name>
<feature type="compositionally biased region" description="Basic residues" evidence="1">
    <location>
        <begin position="8"/>
        <end position="17"/>
    </location>
</feature>
<protein>
    <submittedName>
        <fullName evidence="2">Uncharacterized protein</fullName>
    </submittedName>
</protein>
<evidence type="ECO:0000313" key="3">
    <source>
        <dbReference type="Proteomes" id="UP001066276"/>
    </source>
</evidence>
<dbReference type="AlphaFoldDB" id="A0AAV7SQU3"/>
<keyword evidence="3" id="KW-1185">Reference proteome</keyword>